<dbReference type="SUPFAM" id="SSF55961">
    <property type="entry name" value="Bet v1-like"/>
    <property type="match status" value="1"/>
</dbReference>
<accession>A0A6J4KCY5</accession>
<evidence type="ECO:0000313" key="1">
    <source>
        <dbReference type="EMBL" id="CAA9302179.1"/>
    </source>
</evidence>
<gene>
    <name evidence="1" type="ORF">AVDCRST_MAG68-698</name>
</gene>
<dbReference type="InterPro" id="IPR023393">
    <property type="entry name" value="START-like_dom_sf"/>
</dbReference>
<dbReference type="AlphaFoldDB" id="A0A6J4KCY5"/>
<sequence>MAEMTVDELLAGFSPEVRELALRACEIARSVLPDAVVKVHPGWKNIFFSTGPRMSDGVLAVVPLSTRINIQLFGAGLDDPVGLLEGTGKMGRHVKVASLELLESPALRDLLVAAVAHKALPPEEAAARAGPPVAGYRAYASKTVAAPVEALFAAWTDDDTRRRWLGGHPVTIRGTTPNKSLRARWADMPLDVRFESKGEAKSSVTVDQRGIATEDEAATMKTAWGAALESLKQLLA</sequence>
<proteinExistence type="predicted"/>
<protein>
    <submittedName>
        <fullName evidence="1">Uncharacterized protein</fullName>
    </submittedName>
</protein>
<reference evidence="1" key="1">
    <citation type="submission" date="2020-02" db="EMBL/GenBank/DDBJ databases">
        <authorList>
            <person name="Meier V. D."/>
        </authorList>
    </citation>
    <scope>NUCLEOTIDE SEQUENCE</scope>
    <source>
        <strain evidence="1">AVDCRST_MAG68</strain>
    </source>
</reference>
<name>A0A6J4KCY5_9BACT</name>
<organism evidence="1">
    <name type="scientific">uncultured Gemmatimonadota bacterium</name>
    <dbReference type="NCBI Taxonomy" id="203437"/>
    <lineage>
        <taxon>Bacteria</taxon>
        <taxon>Pseudomonadati</taxon>
        <taxon>Gemmatimonadota</taxon>
        <taxon>environmental samples</taxon>
    </lineage>
</organism>
<dbReference type="EMBL" id="CADCTW010000031">
    <property type="protein sequence ID" value="CAA9302179.1"/>
    <property type="molecule type" value="Genomic_DNA"/>
</dbReference>
<dbReference type="Gene3D" id="3.30.530.20">
    <property type="match status" value="2"/>
</dbReference>